<dbReference type="Pfam" id="PF13490">
    <property type="entry name" value="zf-HC2"/>
    <property type="match status" value="1"/>
</dbReference>
<reference evidence="4" key="1">
    <citation type="submission" date="2019-08" db="EMBL/GenBank/DDBJ databases">
        <authorList>
            <person name="Kucharzyk K."/>
            <person name="Murdoch R.W."/>
            <person name="Higgins S."/>
            <person name="Loffler F."/>
        </authorList>
    </citation>
    <scope>NUCLEOTIDE SEQUENCE</scope>
</reference>
<organism evidence="4">
    <name type="scientific">bioreactor metagenome</name>
    <dbReference type="NCBI Taxonomy" id="1076179"/>
    <lineage>
        <taxon>unclassified sequences</taxon>
        <taxon>metagenomes</taxon>
        <taxon>ecological metagenomes</taxon>
    </lineage>
</organism>
<comment type="caution">
    <text evidence="4">The sequence shown here is derived from an EMBL/GenBank/DDBJ whole genome shotgun (WGS) entry which is preliminary data.</text>
</comment>
<dbReference type="InterPro" id="IPR025016">
    <property type="entry name" value="DUF3955"/>
</dbReference>
<evidence type="ECO:0000256" key="1">
    <source>
        <dbReference type="SAM" id="Phobius"/>
    </source>
</evidence>
<dbReference type="AlphaFoldDB" id="A0A644Y9A8"/>
<evidence type="ECO:0000259" key="3">
    <source>
        <dbReference type="Pfam" id="PF13490"/>
    </source>
</evidence>
<dbReference type="InterPro" id="IPR027383">
    <property type="entry name" value="Znf_put"/>
</dbReference>
<dbReference type="EMBL" id="VSSQ01004407">
    <property type="protein sequence ID" value="MPM25070.1"/>
    <property type="molecule type" value="Genomic_DNA"/>
</dbReference>
<feature type="transmembrane region" description="Helical" evidence="1">
    <location>
        <begin position="80"/>
        <end position="101"/>
    </location>
</feature>
<evidence type="ECO:0000259" key="2">
    <source>
        <dbReference type="Pfam" id="PF13127"/>
    </source>
</evidence>
<sequence>MRLSCEVIRDLLPLYYDKVCSKESSSLIEEHLAECPQCVDELQKLKMDFENPTISDGKMRLMENISAKWKKDKRVSFTKGSMLVSALAAVICFIAYNVIGAKVLPDGTLVEPFALIPIGYIFILVFIISLICNFVLLKKYKIKIK</sequence>
<gene>
    <name evidence="4" type="ORF">SDC9_71560</name>
</gene>
<evidence type="ECO:0000313" key="4">
    <source>
        <dbReference type="EMBL" id="MPM25070.1"/>
    </source>
</evidence>
<dbReference type="Pfam" id="PF13127">
    <property type="entry name" value="DUF3955"/>
    <property type="match status" value="1"/>
</dbReference>
<feature type="transmembrane region" description="Helical" evidence="1">
    <location>
        <begin position="113"/>
        <end position="137"/>
    </location>
</feature>
<proteinExistence type="predicted"/>
<feature type="domain" description="DUF3955" evidence="2">
    <location>
        <begin position="83"/>
        <end position="132"/>
    </location>
</feature>
<protein>
    <submittedName>
        <fullName evidence="4">Uncharacterized protein</fullName>
    </submittedName>
</protein>
<keyword evidence="1" id="KW-0472">Membrane</keyword>
<name>A0A644Y9A8_9ZZZZ</name>
<accession>A0A644Y9A8</accession>
<keyword evidence="1" id="KW-1133">Transmembrane helix</keyword>
<feature type="domain" description="Putative zinc-finger" evidence="3">
    <location>
        <begin position="5"/>
        <end position="38"/>
    </location>
</feature>
<keyword evidence="1" id="KW-0812">Transmembrane</keyword>